<dbReference type="PANTHER" id="PTHR48053:SF32">
    <property type="entry name" value="LEUCINE RICH REPEAT FAMILY PROTEIN, EXPRESSED"/>
    <property type="match status" value="1"/>
</dbReference>
<sequence>EQYGYLGIMVSSGKLGARAWGPMLTSIMVLGTMQFRKKTPRVLSISLSGKNLTGSIPVELTKLPGLVESRLDGNSFSGSIPDFTGCQDLQYIHLDNNQLTGALPSSLDVLPNLKQLYVQNNELSSEIPQELFRKSINF</sequence>
<dbReference type="Pfam" id="PF13855">
    <property type="entry name" value="LRR_8"/>
    <property type="match status" value="1"/>
</dbReference>
<evidence type="ECO:0000313" key="5">
    <source>
        <dbReference type="Proteomes" id="UP000479710"/>
    </source>
</evidence>
<name>A0A6G1BPP3_9ORYZ</name>
<evidence type="ECO:0000256" key="3">
    <source>
        <dbReference type="ARBA" id="ARBA00023170"/>
    </source>
</evidence>
<reference evidence="4 5" key="1">
    <citation type="submission" date="2019-11" db="EMBL/GenBank/DDBJ databases">
        <title>Whole genome sequence of Oryza granulata.</title>
        <authorList>
            <person name="Li W."/>
        </authorList>
    </citation>
    <scope>NUCLEOTIDE SEQUENCE [LARGE SCALE GENOMIC DNA]</scope>
    <source>
        <strain evidence="5">cv. Menghai</strain>
        <tissue evidence="4">Leaf</tissue>
    </source>
</reference>
<gene>
    <name evidence="4" type="ORF">E2562_033895</name>
</gene>
<evidence type="ECO:0000256" key="2">
    <source>
        <dbReference type="ARBA" id="ARBA00022729"/>
    </source>
</evidence>
<feature type="non-terminal residue" evidence="4">
    <location>
        <position position="138"/>
    </location>
</feature>
<dbReference type="OrthoDB" id="544346at2759"/>
<dbReference type="InterPro" id="IPR001611">
    <property type="entry name" value="Leu-rich_rpt"/>
</dbReference>
<dbReference type="AlphaFoldDB" id="A0A6G1BPP3"/>
<dbReference type="EMBL" id="SPHZ02000012">
    <property type="protein sequence ID" value="KAF0889920.1"/>
    <property type="molecule type" value="Genomic_DNA"/>
</dbReference>
<feature type="non-terminal residue" evidence="4">
    <location>
        <position position="1"/>
    </location>
</feature>
<accession>A0A6G1BPP3</accession>
<comment type="caution">
    <text evidence="4">The sequence shown here is derived from an EMBL/GenBank/DDBJ whole genome shotgun (WGS) entry which is preliminary data.</text>
</comment>
<dbReference type="PANTHER" id="PTHR48053">
    <property type="entry name" value="LEUCINE RICH REPEAT FAMILY PROTEIN, EXPRESSED"/>
    <property type="match status" value="1"/>
</dbReference>
<keyword evidence="2" id="KW-0732">Signal</keyword>
<proteinExistence type="predicted"/>
<protein>
    <submittedName>
        <fullName evidence="4">Uncharacterized protein</fullName>
    </submittedName>
</protein>
<evidence type="ECO:0000313" key="4">
    <source>
        <dbReference type="EMBL" id="KAF0889920.1"/>
    </source>
</evidence>
<dbReference type="Proteomes" id="UP000479710">
    <property type="component" value="Unassembled WGS sequence"/>
</dbReference>
<dbReference type="GO" id="GO:0016020">
    <property type="term" value="C:membrane"/>
    <property type="evidence" value="ECO:0007669"/>
    <property type="project" value="UniProtKB-SubCell"/>
</dbReference>
<dbReference type="InterPro" id="IPR051716">
    <property type="entry name" value="Plant_RL_S/T_kinase"/>
</dbReference>
<evidence type="ECO:0000256" key="1">
    <source>
        <dbReference type="ARBA" id="ARBA00004167"/>
    </source>
</evidence>
<keyword evidence="3" id="KW-0675">Receptor</keyword>
<organism evidence="4 5">
    <name type="scientific">Oryza meyeriana var. granulata</name>
    <dbReference type="NCBI Taxonomy" id="110450"/>
    <lineage>
        <taxon>Eukaryota</taxon>
        <taxon>Viridiplantae</taxon>
        <taxon>Streptophyta</taxon>
        <taxon>Embryophyta</taxon>
        <taxon>Tracheophyta</taxon>
        <taxon>Spermatophyta</taxon>
        <taxon>Magnoliopsida</taxon>
        <taxon>Liliopsida</taxon>
        <taxon>Poales</taxon>
        <taxon>Poaceae</taxon>
        <taxon>BOP clade</taxon>
        <taxon>Oryzoideae</taxon>
        <taxon>Oryzeae</taxon>
        <taxon>Oryzinae</taxon>
        <taxon>Oryza</taxon>
        <taxon>Oryza meyeriana</taxon>
    </lineage>
</organism>
<dbReference type="InterPro" id="IPR032675">
    <property type="entry name" value="LRR_dom_sf"/>
</dbReference>
<dbReference type="GO" id="GO:0004674">
    <property type="term" value="F:protein serine/threonine kinase activity"/>
    <property type="evidence" value="ECO:0007669"/>
    <property type="project" value="UniProtKB-EC"/>
</dbReference>
<dbReference type="SUPFAM" id="SSF52058">
    <property type="entry name" value="L domain-like"/>
    <property type="match status" value="1"/>
</dbReference>
<dbReference type="Gene3D" id="3.80.10.10">
    <property type="entry name" value="Ribonuclease Inhibitor"/>
    <property type="match status" value="1"/>
</dbReference>
<comment type="subcellular location">
    <subcellularLocation>
        <location evidence="1">Membrane</location>
        <topology evidence="1">Single-pass membrane protein</topology>
    </subcellularLocation>
</comment>
<keyword evidence="5" id="KW-1185">Reference proteome</keyword>